<dbReference type="Pfam" id="PF13378">
    <property type="entry name" value="MR_MLE_C"/>
    <property type="match status" value="1"/>
</dbReference>
<dbReference type="InterPro" id="IPR013341">
    <property type="entry name" value="Mandelate_racemase_N_dom"/>
</dbReference>
<dbReference type="Gene3D" id="3.30.390.10">
    <property type="entry name" value="Enolase-like, N-terminal domain"/>
    <property type="match status" value="1"/>
</dbReference>
<dbReference type="KEGG" id="emx:FKV68_16670"/>
<dbReference type="PANTHER" id="PTHR48080:SF2">
    <property type="entry name" value="D-GALACTONATE DEHYDRATASE"/>
    <property type="match status" value="1"/>
</dbReference>
<proteinExistence type="predicted"/>
<reference evidence="4 5" key="1">
    <citation type="submission" date="2019-06" db="EMBL/GenBank/DDBJ databases">
        <title>Complete genome sequence of Ensifer mexicanus ITTG R7 isolated from nodules of Acacia angustissima (Mill.) Kuntze.</title>
        <authorList>
            <person name="Rincon-Rosales R."/>
            <person name="Rogel M.A."/>
            <person name="Guerrero G."/>
            <person name="Rincon-Molina C.I."/>
            <person name="Lopez-Lopez A."/>
            <person name="Martinez-Romero E."/>
        </authorList>
    </citation>
    <scope>NUCLEOTIDE SEQUENCE [LARGE SCALE GENOMIC DNA]</scope>
    <source>
        <strain evidence="4 5">ITTG R7</strain>
    </source>
</reference>
<gene>
    <name evidence="4" type="ORF">FKV68_16670</name>
</gene>
<dbReference type="GO" id="GO:0016829">
    <property type="term" value="F:lyase activity"/>
    <property type="evidence" value="ECO:0007669"/>
    <property type="project" value="UniProtKB-KW"/>
</dbReference>
<sequence length="417" mass="46073">MTCRAGEAAGTRRPSPNEDIGGTMKISGFETLYCNAGWRNLSFLKITTDEGLVGWSEFPENHINNVLSPLVGHLTQQIVGEDPRRIHPLIDRLRRASWGVPFGAVSRAIGAIENALVDIKAKSMGVPAYELIGGMMRDSIRMYWSHCGSYHVTNWKDLGVPRITSLDDVKMLGRQVRESGYHALKTNLMMFDKPEPYMYRPGFAGGSGDPDRNPTRAAISAAVDQMAAFREGAGPEVGIKLDINFNFRPEGYLRMARALEPLDLEWLEIDNFDAKAVAQVRRGSNIPIASCETLSGRRQLRPFLEENAVDVVIIDVPWNGIYEAMRMAALADAFEVNVATHNFCGPIATLISAHFCAAVPNFRVMEMDVVQVPWTNELITQAPRIENGHMRLPGGPGWGADIDEEALKAYPPVAAKH</sequence>
<dbReference type="SUPFAM" id="SSF51604">
    <property type="entry name" value="Enolase C-terminal domain-like"/>
    <property type="match status" value="1"/>
</dbReference>
<dbReference type="EMBL" id="CP041238">
    <property type="protein sequence ID" value="QLL62962.1"/>
    <property type="molecule type" value="Genomic_DNA"/>
</dbReference>
<name>A0A859QE76_9HYPH</name>
<dbReference type="AlphaFoldDB" id="A0A859QE76"/>
<evidence type="ECO:0000256" key="1">
    <source>
        <dbReference type="ARBA" id="ARBA00023239"/>
    </source>
</evidence>
<feature type="domain" description="Mandelate racemase/muconate lactonizing enzyme C-terminal" evidence="3">
    <location>
        <begin position="166"/>
        <end position="287"/>
    </location>
</feature>
<dbReference type="Gene3D" id="3.20.20.120">
    <property type="entry name" value="Enolase-like C-terminal domain"/>
    <property type="match status" value="1"/>
</dbReference>
<evidence type="ECO:0000259" key="3">
    <source>
        <dbReference type="SMART" id="SM00922"/>
    </source>
</evidence>
<keyword evidence="1" id="KW-0456">Lyase</keyword>
<feature type="region of interest" description="Disordered" evidence="2">
    <location>
        <begin position="1"/>
        <end position="21"/>
    </location>
</feature>
<dbReference type="SMART" id="SM00922">
    <property type="entry name" value="MR_MLE"/>
    <property type="match status" value="1"/>
</dbReference>
<dbReference type="InterPro" id="IPR013342">
    <property type="entry name" value="Mandelate_racemase_C"/>
</dbReference>
<evidence type="ECO:0000313" key="4">
    <source>
        <dbReference type="EMBL" id="QLL62962.1"/>
    </source>
</evidence>
<dbReference type="CDD" id="cd03316">
    <property type="entry name" value="MR_like"/>
    <property type="match status" value="1"/>
</dbReference>
<dbReference type="SFLD" id="SFLDG00179">
    <property type="entry name" value="mandelate_racemase"/>
    <property type="match status" value="1"/>
</dbReference>
<accession>A0A859QE76</accession>
<organism evidence="4 5">
    <name type="scientific">Sinorhizobium mexicanum</name>
    <dbReference type="NCBI Taxonomy" id="375549"/>
    <lineage>
        <taxon>Bacteria</taxon>
        <taxon>Pseudomonadati</taxon>
        <taxon>Pseudomonadota</taxon>
        <taxon>Alphaproteobacteria</taxon>
        <taxon>Hyphomicrobiales</taxon>
        <taxon>Rhizobiaceae</taxon>
        <taxon>Sinorhizobium/Ensifer group</taxon>
        <taxon>Sinorhizobium</taxon>
    </lineage>
</organism>
<dbReference type="InterPro" id="IPR029017">
    <property type="entry name" value="Enolase-like_N"/>
</dbReference>
<evidence type="ECO:0000256" key="2">
    <source>
        <dbReference type="SAM" id="MobiDB-lite"/>
    </source>
</evidence>
<dbReference type="Proteomes" id="UP000510721">
    <property type="component" value="Chromosome"/>
</dbReference>
<evidence type="ECO:0000313" key="5">
    <source>
        <dbReference type="Proteomes" id="UP000510721"/>
    </source>
</evidence>
<dbReference type="InterPro" id="IPR029065">
    <property type="entry name" value="Enolase_C-like"/>
</dbReference>
<dbReference type="PANTHER" id="PTHR48080">
    <property type="entry name" value="D-GALACTONATE DEHYDRATASE-RELATED"/>
    <property type="match status" value="1"/>
</dbReference>
<dbReference type="InterPro" id="IPR034593">
    <property type="entry name" value="DgoD-like"/>
</dbReference>
<dbReference type="SUPFAM" id="SSF54826">
    <property type="entry name" value="Enolase N-terminal domain-like"/>
    <property type="match status" value="1"/>
</dbReference>
<dbReference type="SFLD" id="SFLDS00001">
    <property type="entry name" value="Enolase"/>
    <property type="match status" value="1"/>
</dbReference>
<dbReference type="InterPro" id="IPR036849">
    <property type="entry name" value="Enolase-like_C_sf"/>
</dbReference>
<dbReference type="Pfam" id="PF02746">
    <property type="entry name" value="MR_MLE_N"/>
    <property type="match status" value="1"/>
</dbReference>
<protein>
    <submittedName>
        <fullName evidence="4">Mandelate racemase/muconate lactonizing enzyme family protein</fullName>
    </submittedName>
</protein>
<keyword evidence="5" id="KW-1185">Reference proteome</keyword>